<dbReference type="EMBL" id="WOCE01000025">
    <property type="protein sequence ID" value="KAE9584731.1"/>
    <property type="molecule type" value="Genomic_DNA"/>
</dbReference>
<evidence type="ECO:0000313" key="1">
    <source>
        <dbReference type="EMBL" id="KAE9584731.1"/>
    </source>
</evidence>
<protein>
    <submittedName>
        <fullName evidence="1">Uncharacterized protein</fullName>
    </submittedName>
</protein>
<evidence type="ECO:0000313" key="2">
    <source>
        <dbReference type="Proteomes" id="UP000447434"/>
    </source>
</evidence>
<accession>A0A6A4N709</accession>
<gene>
    <name evidence="1" type="ORF">Lalb_Chr25g0281261</name>
</gene>
<proteinExistence type="predicted"/>
<dbReference type="AlphaFoldDB" id="A0A6A4N709"/>
<dbReference type="Proteomes" id="UP000447434">
    <property type="component" value="Chromosome 25"/>
</dbReference>
<comment type="caution">
    <text evidence="1">The sequence shown here is derived from an EMBL/GenBank/DDBJ whole genome shotgun (WGS) entry which is preliminary data.</text>
</comment>
<organism evidence="1 2">
    <name type="scientific">Lupinus albus</name>
    <name type="common">White lupine</name>
    <name type="synonym">Lupinus termis</name>
    <dbReference type="NCBI Taxonomy" id="3870"/>
    <lineage>
        <taxon>Eukaryota</taxon>
        <taxon>Viridiplantae</taxon>
        <taxon>Streptophyta</taxon>
        <taxon>Embryophyta</taxon>
        <taxon>Tracheophyta</taxon>
        <taxon>Spermatophyta</taxon>
        <taxon>Magnoliopsida</taxon>
        <taxon>eudicotyledons</taxon>
        <taxon>Gunneridae</taxon>
        <taxon>Pentapetalae</taxon>
        <taxon>rosids</taxon>
        <taxon>fabids</taxon>
        <taxon>Fabales</taxon>
        <taxon>Fabaceae</taxon>
        <taxon>Papilionoideae</taxon>
        <taxon>50 kb inversion clade</taxon>
        <taxon>genistoids sensu lato</taxon>
        <taxon>core genistoids</taxon>
        <taxon>Genisteae</taxon>
        <taxon>Lupinus</taxon>
    </lineage>
</organism>
<reference evidence="2" key="1">
    <citation type="journal article" date="2020" name="Nat. Commun.">
        <title>Genome sequence of the cluster root forming white lupin.</title>
        <authorList>
            <person name="Hufnagel B."/>
            <person name="Marques A."/>
            <person name="Soriano A."/>
            <person name="Marques L."/>
            <person name="Divol F."/>
            <person name="Doumas P."/>
            <person name="Sallet E."/>
            <person name="Mancinotti D."/>
            <person name="Carrere S."/>
            <person name="Marande W."/>
            <person name="Arribat S."/>
            <person name="Keller J."/>
            <person name="Huneau C."/>
            <person name="Blein T."/>
            <person name="Aime D."/>
            <person name="Laguerre M."/>
            <person name="Taylor J."/>
            <person name="Schubert V."/>
            <person name="Nelson M."/>
            <person name="Geu-Flores F."/>
            <person name="Crespi M."/>
            <person name="Gallardo-Guerrero K."/>
            <person name="Delaux P.-M."/>
            <person name="Salse J."/>
            <person name="Berges H."/>
            <person name="Guyot R."/>
            <person name="Gouzy J."/>
            <person name="Peret B."/>
        </authorList>
    </citation>
    <scope>NUCLEOTIDE SEQUENCE [LARGE SCALE GENOMIC DNA]</scope>
    <source>
        <strain evidence="2">cv. Amiga</strain>
    </source>
</reference>
<keyword evidence="2" id="KW-1185">Reference proteome</keyword>
<sequence length="81" mass="9011">MLCWGNGNGVGFKIRKLFGCRSLIQNMVLSGHFKGVVLLQVGARTLVKWDLLMQTQVGGLMEMCARKLVMVFKLFFGMISG</sequence>
<name>A0A6A4N709_LUPAL</name>